<protein>
    <submittedName>
        <fullName evidence="1">Uncharacterized protein</fullName>
    </submittedName>
</protein>
<name>A0A6A6T3A8_9PLEO</name>
<reference evidence="1" key="1">
    <citation type="journal article" date="2020" name="Stud. Mycol.">
        <title>101 Dothideomycetes genomes: a test case for predicting lifestyles and emergence of pathogens.</title>
        <authorList>
            <person name="Haridas S."/>
            <person name="Albert R."/>
            <person name="Binder M."/>
            <person name="Bloem J."/>
            <person name="Labutti K."/>
            <person name="Salamov A."/>
            <person name="Andreopoulos B."/>
            <person name="Baker S."/>
            <person name="Barry K."/>
            <person name="Bills G."/>
            <person name="Bluhm B."/>
            <person name="Cannon C."/>
            <person name="Castanera R."/>
            <person name="Culley D."/>
            <person name="Daum C."/>
            <person name="Ezra D."/>
            <person name="Gonzalez J."/>
            <person name="Henrissat B."/>
            <person name="Kuo A."/>
            <person name="Liang C."/>
            <person name="Lipzen A."/>
            <person name="Lutzoni F."/>
            <person name="Magnuson J."/>
            <person name="Mondo S."/>
            <person name="Nolan M."/>
            <person name="Ohm R."/>
            <person name="Pangilinan J."/>
            <person name="Park H.-J."/>
            <person name="Ramirez L."/>
            <person name="Alfaro M."/>
            <person name="Sun H."/>
            <person name="Tritt A."/>
            <person name="Yoshinaga Y."/>
            <person name="Zwiers L.-H."/>
            <person name="Turgeon B."/>
            <person name="Goodwin S."/>
            <person name="Spatafora J."/>
            <person name="Crous P."/>
            <person name="Grigoriev I."/>
        </authorList>
    </citation>
    <scope>NUCLEOTIDE SEQUENCE</scope>
    <source>
        <strain evidence="1">CBS 122681</strain>
    </source>
</reference>
<proteinExistence type="predicted"/>
<keyword evidence="2" id="KW-1185">Reference proteome</keyword>
<organism evidence="1 2">
    <name type="scientific">Lophiostoma macrostomum CBS 122681</name>
    <dbReference type="NCBI Taxonomy" id="1314788"/>
    <lineage>
        <taxon>Eukaryota</taxon>
        <taxon>Fungi</taxon>
        <taxon>Dikarya</taxon>
        <taxon>Ascomycota</taxon>
        <taxon>Pezizomycotina</taxon>
        <taxon>Dothideomycetes</taxon>
        <taxon>Pleosporomycetidae</taxon>
        <taxon>Pleosporales</taxon>
        <taxon>Lophiostomataceae</taxon>
        <taxon>Lophiostoma</taxon>
    </lineage>
</organism>
<dbReference type="AlphaFoldDB" id="A0A6A6T3A8"/>
<dbReference type="Proteomes" id="UP000799324">
    <property type="component" value="Unassembled WGS sequence"/>
</dbReference>
<dbReference type="EMBL" id="MU004382">
    <property type="protein sequence ID" value="KAF2653393.1"/>
    <property type="molecule type" value="Genomic_DNA"/>
</dbReference>
<gene>
    <name evidence="1" type="ORF">K491DRAFT_680586</name>
</gene>
<sequence>MLATSLGRQVLSRAGYPVVTTISYFLFYLRGTVRCFGFTSFPISSPRLGIRRNSSNTRNSLLQSEYSPYNDLGVRVDVVRCVILWEIAEAPARAFQPVSSRTRGYTQETNRTFGQVFGFKPQRHMVHGQICVSKPPESWLSRHFLLHGMVQKNILVYIGKAENGLMQSS</sequence>
<evidence type="ECO:0000313" key="2">
    <source>
        <dbReference type="Proteomes" id="UP000799324"/>
    </source>
</evidence>
<accession>A0A6A6T3A8</accession>
<evidence type="ECO:0000313" key="1">
    <source>
        <dbReference type="EMBL" id="KAF2653393.1"/>
    </source>
</evidence>